<feature type="transmembrane region" description="Helical" evidence="8">
    <location>
        <begin position="274"/>
        <end position="296"/>
    </location>
</feature>
<gene>
    <name evidence="10" type="primary">emrB</name>
    <name evidence="10" type="ORF">PK98_12610</name>
</gene>
<dbReference type="PANTHER" id="PTHR42718:SF9">
    <property type="entry name" value="MAJOR FACILITATOR SUPERFAMILY MULTIDRUG TRANSPORTER MFSC"/>
    <property type="match status" value="1"/>
</dbReference>
<dbReference type="Pfam" id="PF07690">
    <property type="entry name" value="MFS_1"/>
    <property type="match status" value="1"/>
</dbReference>
<organism evidence="10 11">
    <name type="scientific">Croceibacterium mercuriale</name>
    <dbReference type="NCBI Taxonomy" id="1572751"/>
    <lineage>
        <taxon>Bacteria</taxon>
        <taxon>Pseudomonadati</taxon>
        <taxon>Pseudomonadota</taxon>
        <taxon>Alphaproteobacteria</taxon>
        <taxon>Sphingomonadales</taxon>
        <taxon>Erythrobacteraceae</taxon>
        <taxon>Croceibacterium</taxon>
    </lineage>
</organism>
<evidence type="ECO:0000256" key="2">
    <source>
        <dbReference type="ARBA" id="ARBA00008537"/>
    </source>
</evidence>
<evidence type="ECO:0000256" key="6">
    <source>
        <dbReference type="ARBA" id="ARBA00022989"/>
    </source>
</evidence>
<dbReference type="NCBIfam" id="TIGR00711">
    <property type="entry name" value="efflux_EmrB"/>
    <property type="match status" value="1"/>
</dbReference>
<feature type="transmembrane region" description="Helical" evidence="8">
    <location>
        <begin position="143"/>
        <end position="164"/>
    </location>
</feature>
<feature type="transmembrane region" description="Helical" evidence="8">
    <location>
        <begin position="202"/>
        <end position="223"/>
    </location>
</feature>
<feature type="transmembrane region" description="Helical" evidence="8">
    <location>
        <begin position="375"/>
        <end position="393"/>
    </location>
</feature>
<dbReference type="GO" id="GO:0005886">
    <property type="term" value="C:plasma membrane"/>
    <property type="evidence" value="ECO:0007669"/>
    <property type="project" value="UniProtKB-SubCell"/>
</dbReference>
<proteinExistence type="inferred from homology"/>
<keyword evidence="4" id="KW-1003">Cell membrane</keyword>
<dbReference type="CDD" id="cd17503">
    <property type="entry name" value="MFS_LmrB_MDR_like"/>
    <property type="match status" value="1"/>
</dbReference>
<evidence type="ECO:0000256" key="7">
    <source>
        <dbReference type="ARBA" id="ARBA00023136"/>
    </source>
</evidence>
<feature type="transmembrane region" description="Helical" evidence="8">
    <location>
        <begin position="84"/>
        <end position="107"/>
    </location>
</feature>
<evidence type="ECO:0000259" key="9">
    <source>
        <dbReference type="PROSITE" id="PS50850"/>
    </source>
</evidence>
<dbReference type="STRING" id="1572751.PK98_12610"/>
<keyword evidence="5 8" id="KW-0812">Transmembrane</keyword>
<dbReference type="RefSeq" id="WP_039097211.1">
    <property type="nucleotide sequence ID" value="NZ_JTDN01000002.1"/>
</dbReference>
<feature type="transmembrane region" description="Helical" evidence="8">
    <location>
        <begin position="56"/>
        <end position="77"/>
    </location>
</feature>
<feature type="domain" description="Major facilitator superfamily (MFS) profile" evidence="9">
    <location>
        <begin position="18"/>
        <end position="500"/>
    </location>
</feature>
<dbReference type="OrthoDB" id="9812221at2"/>
<dbReference type="InterPro" id="IPR020846">
    <property type="entry name" value="MFS_dom"/>
</dbReference>
<comment type="subcellular location">
    <subcellularLocation>
        <location evidence="1">Cell membrane</location>
        <topology evidence="1">Multi-pass membrane protein</topology>
    </subcellularLocation>
</comment>
<dbReference type="Proteomes" id="UP000030988">
    <property type="component" value="Unassembled WGS sequence"/>
</dbReference>
<feature type="transmembrane region" description="Helical" evidence="8">
    <location>
        <begin position="405"/>
        <end position="424"/>
    </location>
</feature>
<keyword evidence="7 8" id="KW-0472">Membrane</keyword>
<reference evidence="10 11" key="1">
    <citation type="submission" date="2014-11" db="EMBL/GenBank/DDBJ databases">
        <title>Draft genome sequence of Kirrobacter mercurialis.</title>
        <authorList>
            <person name="Coil D.A."/>
            <person name="Eisen J.A."/>
        </authorList>
    </citation>
    <scope>NUCLEOTIDE SEQUENCE [LARGE SCALE GENOMIC DNA]</scope>
    <source>
        <strain evidence="10 11">Coronado</strain>
    </source>
</reference>
<dbReference type="SUPFAM" id="SSF103473">
    <property type="entry name" value="MFS general substrate transporter"/>
    <property type="match status" value="1"/>
</dbReference>
<evidence type="ECO:0000256" key="8">
    <source>
        <dbReference type="SAM" id="Phobius"/>
    </source>
</evidence>
<dbReference type="EMBL" id="JTDN01000002">
    <property type="protein sequence ID" value="KHL24755.1"/>
    <property type="molecule type" value="Genomic_DNA"/>
</dbReference>
<evidence type="ECO:0000256" key="1">
    <source>
        <dbReference type="ARBA" id="ARBA00004651"/>
    </source>
</evidence>
<comment type="similarity">
    <text evidence="2">Belongs to the major facilitator superfamily. EmrB family.</text>
</comment>
<keyword evidence="6 8" id="KW-1133">Transmembrane helix</keyword>
<protein>
    <submittedName>
        <fullName evidence="10">Multidrug resistance protein B</fullName>
    </submittedName>
</protein>
<dbReference type="AlphaFoldDB" id="A0A0B2BY66"/>
<keyword evidence="3" id="KW-0813">Transport</keyword>
<dbReference type="GO" id="GO:0022857">
    <property type="term" value="F:transmembrane transporter activity"/>
    <property type="evidence" value="ECO:0007669"/>
    <property type="project" value="InterPro"/>
</dbReference>
<feature type="transmembrane region" description="Helical" evidence="8">
    <location>
        <begin position="15"/>
        <end position="36"/>
    </location>
</feature>
<keyword evidence="11" id="KW-1185">Reference proteome</keyword>
<feature type="transmembrane region" description="Helical" evidence="8">
    <location>
        <begin position="338"/>
        <end position="355"/>
    </location>
</feature>
<accession>A0A0B2BY66</accession>
<dbReference type="InterPro" id="IPR036259">
    <property type="entry name" value="MFS_trans_sf"/>
</dbReference>
<feature type="transmembrane region" description="Helical" evidence="8">
    <location>
        <begin position="113"/>
        <end position="131"/>
    </location>
</feature>
<dbReference type="PANTHER" id="PTHR42718">
    <property type="entry name" value="MAJOR FACILITATOR SUPERFAMILY MULTIDRUG TRANSPORTER MFSC"/>
    <property type="match status" value="1"/>
</dbReference>
<feature type="transmembrane region" description="Helical" evidence="8">
    <location>
        <begin position="235"/>
        <end position="254"/>
    </location>
</feature>
<dbReference type="Gene3D" id="1.20.1720.10">
    <property type="entry name" value="Multidrug resistance protein D"/>
    <property type="match status" value="2"/>
</dbReference>
<feature type="transmembrane region" description="Helical" evidence="8">
    <location>
        <begin position="170"/>
        <end position="193"/>
    </location>
</feature>
<dbReference type="InterPro" id="IPR011701">
    <property type="entry name" value="MFS"/>
</dbReference>
<dbReference type="PROSITE" id="PS50850">
    <property type="entry name" value="MFS"/>
    <property type="match status" value="1"/>
</dbReference>
<evidence type="ECO:0000313" key="11">
    <source>
        <dbReference type="Proteomes" id="UP000030988"/>
    </source>
</evidence>
<feature type="transmembrane region" description="Helical" evidence="8">
    <location>
        <begin position="308"/>
        <end position="326"/>
    </location>
</feature>
<feature type="transmembrane region" description="Helical" evidence="8">
    <location>
        <begin position="473"/>
        <end position="495"/>
    </location>
</feature>
<evidence type="ECO:0000256" key="4">
    <source>
        <dbReference type="ARBA" id="ARBA00022475"/>
    </source>
</evidence>
<dbReference type="InterPro" id="IPR004638">
    <property type="entry name" value="EmrB-like"/>
</dbReference>
<comment type="caution">
    <text evidence="10">The sequence shown here is derived from an EMBL/GenBank/DDBJ whole genome shotgun (WGS) entry which is preliminary data.</text>
</comment>
<evidence type="ECO:0000256" key="5">
    <source>
        <dbReference type="ARBA" id="ARBA00022692"/>
    </source>
</evidence>
<sequence length="508" mass="54490">MARDDTFTPFTGPRLLLAGLLLGLTNFMVVLDTTIANVSVGHIAGSLGVSTTQGTWVITSYAVAEAICVPLTGWLAGRFGTVRTFIVGMIGFGIFSVLCGLSTSLTMIVAARIGQGLCGGPLMPLTQTMLLRIFPREKHGAAMGLWAMTTVTAPILGPILGGSISDSWSWHWIFFINVPIALLCIFGALRLLVPAETLKQKLGIDTVGLVLLVVWIGALQIMLDIGREHDWFEDPTIIVLALVALVGGALFIAWELTEEHPIVDLRVFRHRGYVVAVGTLSFAFATFFATVVLIPQWLQGSLGYTSTYAGYATAFTGMGAVIMSPIVPRLMKRYDPRALVCFGILWLGLSSLLRVHWTSGADFWSLAFPQMVQGFGMPFFFIPLTTIALAAVQQEETASAAGLMSFLRTMGGAIGTSLSTTLFANNISVARSEMVGRLNEDTTVQALQGNGFSPDQVRAAVEQLVTQESSALAITHMFLLGSIIFVVAASAIWLAPRPKRLPPPGAAH</sequence>
<evidence type="ECO:0000256" key="3">
    <source>
        <dbReference type="ARBA" id="ARBA00022448"/>
    </source>
</evidence>
<evidence type="ECO:0000313" key="10">
    <source>
        <dbReference type="EMBL" id="KHL24755.1"/>
    </source>
</evidence>
<name>A0A0B2BY66_9SPHN</name>